<dbReference type="RefSeq" id="WP_086891613.1">
    <property type="nucleotide sequence ID" value="NZ_CP021252.1"/>
</dbReference>
<dbReference type="AlphaFoldDB" id="A0A2Z2IY41"/>
<evidence type="ECO:0000313" key="2">
    <source>
        <dbReference type="EMBL" id="ART21536.1"/>
    </source>
</evidence>
<proteinExistence type="predicted"/>
<sequence>MKAFFGLVQALFFLFLFAFLVGGVGIIATQSLGIVTLDQGTVTGVENWLAPVTFTCSTLCAVCAFILNYRPKTDAEKAHARADGEA</sequence>
<evidence type="ECO:0000313" key="3">
    <source>
        <dbReference type="Proteomes" id="UP000250197"/>
    </source>
</evidence>
<evidence type="ECO:0000256" key="1">
    <source>
        <dbReference type="SAM" id="Phobius"/>
    </source>
</evidence>
<organism evidence="2 3">
    <name type="scientific">Corynebacterium striatum</name>
    <dbReference type="NCBI Taxonomy" id="43770"/>
    <lineage>
        <taxon>Bacteria</taxon>
        <taxon>Bacillati</taxon>
        <taxon>Actinomycetota</taxon>
        <taxon>Actinomycetes</taxon>
        <taxon>Mycobacteriales</taxon>
        <taxon>Corynebacteriaceae</taxon>
        <taxon>Corynebacterium</taxon>
    </lineage>
</organism>
<gene>
    <name evidence="2" type="ORF">CBE89_08490</name>
</gene>
<accession>A0A2Z2IY41</accession>
<reference evidence="2 3" key="1">
    <citation type="submission" date="2017-05" db="EMBL/GenBank/DDBJ databases">
        <title>Complete genome sequence of Corynebacterium striatum KC-Na-1 isolated from Neophocaena asiaeorientalis in Korea.</title>
        <authorList>
            <person name="Kim J.H."/>
            <person name="Lee K."/>
        </authorList>
    </citation>
    <scope>NUCLEOTIDE SEQUENCE [LARGE SCALE GENOMIC DNA]</scope>
    <source>
        <strain evidence="2 3">KC-Na-01</strain>
    </source>
</reference>
<keyword evidence="1" id="KW-1133">Transmembrane helix</keyword>
<protein>
    <submittedName>
        <fullName evidence="2">Uncharacterized protein</fullName>
    </submittedName>
</protein>
<keyword evidence="1" id="KW-0812">Transmembrane</keyword>
<dbReference type="EMBL" id="CP021252">
    <property type="protein sequence ID" value="ART21536.1"/>
    <property type="molecule type" value="Genomic_DNA"/>
</dbReference>
<feature type="transmembrane region" description="Helical" evidence="1">
    <location>
        <begin position="49"/>
        <end position="69"/>
    </location>
</feature>
<dbReference type="KEGG" id="cstr:CBE89_08490"/>
<keyword evidence="1" id="KW-0472">Membrane</keyword>
<name>A0A2Z2IY41_CORST</name>
<dbReference type="Proteomes" id="UP000250197">
    <property type="component" value="Chromosome"/>
</dbReference>